<dbReference type="AlphaFoldDB" id="A0A1N6UFL1"/>
<dbReference type="EMBL" id="FTNC01000006">
    <property type="protein sequence ID" value="SIQ64438.1"/>
    <property type="molecule type" value="Genomic_DNA"/>
</dbReference>
<keyword evidence="2" id="KW-1185">Reference proteome</keyword>
<sequence>MLQNLDLQIDSYPSRKAMGFYKLKDSTNNFSKKGMETAKKAAAFYAATGDKLSDFKNYKISDLGAEIMYSEQKELVIAYKPGPNINFKA</sequence>
<dbReference type="STRING" id="56779.SAMN05421834_106136"/>
<dbReference type="Proteomes" id="UP000185669">
    <property type="component" value="Unassembled WGS sequence"/>
</dbReference>
<accession>A0A1N6UFL1</accession>
<evidence type="ECO:0000313" key="2">
    <source>
        <dbReference type="Proteomes" id="UP000185669"/>
    </source>
</evidence>
<dbReference type="InterPro" id="IPR045527">
    <property type="entry name" value="DUF6470"/>
</dbReference>
<protein>
    <submittedName>
        <fullName evidence="1">Uncharacterized protein</fullName>
    </submittedName>
</protein>
<dbReference type="OrthoDB" id="2112258at2"/>
<reference evidence="2" key="1">
    <citation type="submission" date="2017-01" db="EMBL/GenBank/DDBJ databases">
        <authorList>
            <person name="Varghese N."/>
            <person name="Submissions S."/>
        </authorList>
    </citation>
    <scope>NUCLEOTIDE SEQUENCE [LARGE SCALE GENOMIC DNA]</scope>
    <source>
        <strain evidence="2">ATCC 700103</strain>
    </source>
</reference>
<name>A0A1N6UFL1_9FIRM</name>
<gene>
    <name evidence="1" type="ORF">SAMN05421834_106136</name>
</gene>
<dbReference type="Pfam" id="PF20074">
    <property type="entry name" value="DUF6470"/>
    <property type="match status" value="1"/>
</dbReference>
<proteinExistence type="predicted"/>
<dbReference type="RefSeq" id="WP_076544457.1">
    <property type="nucleotide sequence ID" value="NZ_FTNC01000006.1"/>
</dbReference>
<organism evidence="1 2">
    <name type="scientific">Halanaerobium kushneri</name>
    <dbReference type="NCBI Taxonomy" id="56779"/>
    <lineage>
        <taxon>Bacteria</taxon>
        <taxon>Bacillati</taxon>
        <taxon>Bacillota</taxon>
        <taxon>Clostridia</taxon>
        <taxon>Halanaerobiales</taxon>
        <taxon>Halanaerobiaceae</taxon>
        <taxon>Halanaerobium</taxon>
    </lineage>
</organism>
<evidence type="ECO:0000313" key="1">
    <source>
        <dbReference type="EMBL" id="SIQ64438.1"/>
    </source>
</evidence>